<accession>A0ABU8R392</accession>
<dbReference type="Proteomes" id="UP001377692">
    <property type="component" value="Unassembled WGS sequence"/>
</dbReference>
<dbReference type="RefSeq" id="WP_225935657.1">
    <property type="nucleotide sequence ID" value="NZ_JABWRY020000001.1"/>
</dbReference>
<protein>
    <submittedName>
        <fullName evidence="3">Uncharacterized protein</fullName>
    </submittedName>
</protein>
<keyword evidence="2" id="KW-0812">Transmembrane</keyword>
<keyword evidence="2" id="KW-0472">Membrane</keyword>
<comment type="caution">
    <text evidence="3">The sequence shown here is derived from an EMBL/GenBank/DDBJ whole genome shotgun (WGS) entry which is preliminary data.</text>
</comment>
<feature type="transmembrane region" description="Helical" evidence="2">
    <location>
        <begin position="103"/>
        <end position="123"/>
    </location>
</feature>
<gene>
    <name evidence="3" type="ORF">V7V80_06460</name>
</gene>
<reference evidence="3 4" key="1">
    <citation type="submission" date="2024-02" db="EMBL/GenBank/DDBJ databases">
        <title>Identification of pathogenicity and growth-promoting functions of Pseudomonas putida variants.</title>
        <authorList>
            <person name="Sun J."/>
        </authorList>
    </citation>
    <scope>NUCLEOTIDE SEQUENCE [LARGE SCALE GENOMIC DNA]</scope>
    <source>
        <strain evidence="3 4">A04</strain>
    </source>
</reference>
<evidence type="ECO:0000256" key="1">
    <source>
        <dbReference type="SAM" id="MobiDB-lite"/>
    </source>
</evidence>
<organism evidence="3 4">
    <name type="scientific">Pseudomonas kermanshahensis</name>
    <dbReference type="NCBI Taxonomy" id="2745482"/>
    <lineage>
        <taxon>Bacteria</taxon>
        <taxon>Pseudomonadati</taxon>
        <taxon>Pseudomonadota</taxon>
        <taxon>Gammaproteobacteria</taxon>
        <taxon>Pseudomonadales</taxon>
        <taxon>Pseudomonadaceae</taxon>
        <taxon>Pseudomonas</taxon>
    </lineage>
</organism>
<sequence length="227" mass="24812">MDMQARARLRAWMKRPRGSFGWLVALATWVVAASAYQALGPTWRLPMRDPSMLLALLLLSAAAGWAVQRGVRRTVGKTIFSDQATGWQVRLAFIRSVAQESNVLLGMLLVMALLGVATLWLAGRSVERIVSGCQANLQAQVDVPETVPLAALVGKPICGCLAQTFLDRNGVVRLALFNTPLMEVSSFKQLTPADERRCLEQMDMLPDEAPRGPSTLTPQEPEGDSVR</sequence>
<keyword evidence="2" id="KW-1133">Transmembrane helix</keyword>
<evidence type="ECO:0000256" key="2">
    <source>
        <dbReference type="SAM" id="Phobius"/>
    </source>
</evidence>
<dbReference type="EMBL" id="JBBHLD010000004">
    <property type="protein sequence ID" value="MEJ5904325.1"/>
    <property type="molecule type" value="Genomic_DNA"/>
</dbReference>
<feature type="region of interest" description="Disordered" evidence="1">
    <location>
        <begin position="201"/>
        <end position="227"/>
    </location>
</feature>
<keyword evidence="4" id="KW-1185">Reference proteome</keyword>
<proteinExistence type="predicted"/>
<evidence type="ECO:0000313" key="3">
    <source>
        <dbReference type="EMBL" id="MEJ5904325.1"/>
    </source>
</evidence>
<evidence type="ECO:0000313" key="4">
    <source>
        <dbReference type="Proteomes" id="UP001377692"/>
    </source>
</evidence>
<feature type="transmembrane region" description="Helical" evidence="2">
    <location>
        <begin position="51"/>
        <end position="67"/>
    </location>
</feature>
<name>A0ABU8R392_9PSED</name>